<dbReference type="AlphaFoldDB" id="A0A8H4NT40"/>
<protein>
    <recommendedName>
        <fullName evidence="1">SnoaL-like domain-containing protein</fullName>
    </recommendedName>
</protein>
<dbReference type="SUPFAM" id="SSF54427">
    <property type="entry name" value="NTF2-like"/>
    <property type="match status" value="1"/>
</dbReference>
<reference evidence="2" key="1">
    <citation type="submission" date="2020-01" db="EMBL/GenBank/DDBJ databases">
        <title>Identification and distribution of gene clusters putatively required for synthesis of sphingolipid metabolism inhibitors in phylogenetically diverse species of the filamentous fungus Fusarium.</title>
        <authorList>
            <person name="Kim H.-S."/>
            <person name="Busman M."/>
            <person name="Brown D.W."/>
            <person name="Divon H."/>
            <person name="Uhlig S."/>
            <person name="Proctor R.H."/>
        </authorList>
    </citation>
    <scope>NUCLEOTIDE SEQUENCE</scope>
    <source>
        <strain evidence="2">NRRL 53441</strain>
    </source>
</reference>
<dbReference type="EMBL" id="JAADJG010000578">
    <property type="protein sequence ID" value="KAF4443311.1"/>
    <property type="molecule type" value="Genomic_DNA"/>
</dbReference>
<name>A0A8H4NT40_9HYPO</name>
<dbReference type="OrthoDB" id="4456362at2759"/>
<evidence type="ECO:0000259" key="1">
    <source>
        <dbReference type="Pfam" id="PF13577"/>
    </source>
</evidence>
<feature type="domain" description="SnoaL-like" evidence="1">
    <location>
        <begin position="48"/>
        <end position="177"/>
    </location>
</feature>
<accession>A0A8H4NT40</accession>
<sequence>METIQADPLDFWTETILSSTLANLLFTTAFVNISSIHSKMAVSPEAAAIIQRKKAQYCRFADSNQWDRFDTIMLPNATYLFHDPDGSVITKGETEYSWSSREDWAAFFKNEFKEMQTIHIVGPAEMEQTAPDEIKAIWAVVYHAGTKEHEGGIHGTGGGHYYETWKKVGDDWYMADLRMERLYWKVLSS</sequence>
<dbReference type="Pfam" id="PF13577">
    <property type="entry name" value="SnoaL_4"/>
    <property type="match status" value="1"/>
</dbReference>
<dbReference type="Proteomes" id="UP000605986">
    <property type="component" value="Unassembled WGS sequence"/>
</dbReference>
<dbReference type="Gene3D" id="3.10.450.50">
    <property type="match status" value="1"/>
</dbReference>
<dbReference type="InterPro" id="IPR037401">
    <property type="entry name" value="SnoaL-like"/>
</dbReference>
<organism evidence="2 3">
    <name type="scientific">Fusarium austroafricanum</name>
    <dbReference type="NCBI Taxonomy" id="2364996"/>
    <lineage>
        <taxon>Eukaryota</taxon>
        <taxon>Fungi</taxon>
        <taxon>Dikarya</taxon>
        <taxon>Ascomycota</taxon>
        <taxon>Pezizomycotina</taxon>
        <taxon>Sordariomycetes</taxon>
        <taxon>Hypocreomycetidae</taxon>
        <taxon>Hypocreales</taxon>
        <taxon>Nectriaceae</taxon>
        <taxon>Fusarium</taxon>
        <taxon>Fusarium concolor species complex</taxon>
    </lineage>
</organism>
<gene>
    <name evidence="2" type="ORF">F53441_11463</name>
</gene>
<keyword evidence="3" id="KW-1185">Reference proteome</keyword>
<comment type="caution">
    <text evidence="2">The sequence shown here is derived from an EMBL/GenBank/DDBJ whole genome shotgun (WGS) entry which is preliminary data.</text>
</comment>
<evidence type="ECO:0000313" key="2">
    <source>
        <dbReference type="EMBL" id="KAF4443311.1"/>
    </source>
</evidence>
<proteinExistence type="predicted"/>
<evidence type="ECO:0000313" key="3">
    <source>
        <dbReference type="Proteomes" id="UP000605986"/>
    </source>
</evidence>
<dbReference type="InterPro" id="IPR032710">
    <property type="entry name" value="NTF2-like_dom_sf"/>
</dbReference>